<dbReference type="PANTHER" id="PTHR43744:SF12">
    <property type="entry name" value="ABC TRANSPORTER PERMEASE PROTEIN MG189-RELATED"/>
    <property type="match status" value="1"/>
</dbReference>
<feature type="transmembrane region" description="Helical" evidence="7">
    <location>
        <begin position="132"/>
        <end position="157"/>
    </location>
</feature>
<organism evidence="9 10">
    <name type="scientific">Vallitalea pronyensis</name>
    <dbReference type="NCBI Taxonomy" id="1348613"/>
    <lineage>
        <taxon>Bacteria</taxon>
        <taxon>Bacillati</taxon>
        <taxon>Bacillota</taxon>
        <taxon>Clostridia</taxon>
        <taxon>Lachnospirales</taxon>
        <taxon>Vallitaleaceae</taxon>
        <taxon>Vallitalea</taxon>
    </lineage>
</organism>
<dbReference type="Gene3D" id="1.10.3720.10">
    <property type="entry name" value="MetI-like"/>
    <property type="match status" value="1"/>
</dbReference>
<keyword evidence="10" id="KW-1185">Reference proteome</keyword>
<dbReference type="PANTHER" id="PTHR43744">
    <property type="entry name" value="ABC TRANSPORTER PERMEASE PROTEIN MG189-RELATED-RELATED"/>
    <property type="match status" value="1"/>
</dbReference>
<evidence type="ECO:0000256" key="2">
    <source>
        <dbReference type="ARBA" id="ARBA00022448"/>
    </source>
</evidence>
<dbReference type="PROSITE" id="PS50928">
    <property type="entry name" value="ABC_TM1"/>
    <property type="match status" value="1"/>
</dbReference>
<dbReference type="Pfam" id="PF00528">
    <property type="entry name" value="BPD_transp_1"/>
    <property type="match status" value="1"/>
</dbReference>
<name>A0A8J8MHN6_9FIRM</name>
<evidence type="ECO:0000256" key="7">
    <source>
        <dbReference type="RuleBase" id="RU363032"/>
    </source>
</evidence>
<dbReference type="Proteomes" id="UP000683246">
    <property type="component" value="Chromosome"/>
</dbReference>
<dbReference type="AlphaFoldDB" id="A0A8J8MHN6"/>
<dbReference type="EMBL" id="CP058649">
    <property type="protein sequence ID" value="QUI21428.1"/>
    <property type="molecule type" value="Genomic_DNA"/>
</dbReference>
<dbReference type="InterPro" id="IPR035906">
    <property type="entry name" value="MetI-like_sf"/>
</dbReference>
<proteinExistence type="inferred from homology"/>
<keyword evidence="5 7" id="KW-1133">Transmembrane helix</keyword>
<dbReference type="InterPro" id="IPR000515">
    <property type="entry name" value="MetI-like"/>
</dbReference>
<evidence type="ECO:0000256" key="1">
    <source>
        <dbReference type="ARBA" id="ARBA00004651"/>
    </source>
</evidence>
<protein>
    <submittedName>
        <fullName evidence="9">Carbohydrate ABC transporter permease</fullName>
    </submittedName>
</protein>
<dbReference type="GO" id="GO:0005886">
    <property type="term" value="C:plasma membrane"/>
    <property type="evidence" value="ECO:0007669"/>
    <property type="project" value="UniProtKB-SubCell"/>
</dbReference>
<evidence type="ECO:0000259" key="8">
    <source>
        <dbReference type="PROSITE" id="PS50928"/>
    </source>
</evidence>
<dbReference type="KEGG" id="vpy:HZI73_03625"/>
<comment type="similarity">
    <text evidence="7">Belongs to the binding-protein-dependent transport system permease family.</text>
</comment>
<evidence type="ECO:0000256" key="4">
    <source>
        <dbReference type="ARBA" id="ARBA00022692"/>
    </source>
</evidence>
<keyword evidence="3" id="KW-1003">Cell membrane</keyword>
<feature type="transmembrane region" description="Helical" evidence="7">
    <location>
        <begin position="241"/>
        <end position="263"/>
    </location>
</feature>
<gene>
    <name evidence="9" type="ORF">HZI73_03625</name>
</gene>
<feature type="transmembrane region" description="Helical" evidence="7">
    <location>
        <begin position="12"/>
        <end position="32"/>
    </location>
</feature>
<keyword evidence="4 7" id="KW-0812">Transmembrane</keyword>
<feature type="domain" description="ABC transmembrane type-1" evidence="8">
    <location>
        <begin position="73"/>
        <end position="263"/>
    </location>
</feature>
<keyword evidence="2 7" id="KW-0813">Transport</keyword>
<dbReference type="GO" id="GO:0055085">
    <property type="term" value="P:transmembrane transport"/>
    <property type="evidence" value="ECO:0007669"/>
    <property type="project" value="InterPro"/>
</dbReference>
<evidence type="ECO:0000313" key="10">
    <source>
        <dbReference type="Proteomes" id="UP000683246"/>
    </source>
</evidence>
<dbReference type="CDD" id="cd06261">
    <property type="entry name" value="TM_PBP2"/>
    <property type="match status" value="1"/>
</dbReference>
<accession>A0A8J8MHN6</accession>
<feature type="transmembrane region" description="Helical" evidence="7">
    <location>
        <begin position="72"/>
        <end position="96"/>
    </location>
</feature>
<comment type="subcellular location">
    <subcellularLocation>
        <location evidence="1 7">Cell membrane</location>
        <topology evidence="1 7">Multi-pass membrane protein</topology>
    </subcellularLocation>
</comment>
<evidence type="ECO:0000256" key="6">
    <source>
        <dbReference type="ARBA" id="ARBA00023136"/>
    </source>
</evidence>
<dbReference type="RefSeq" id="WP_212696898.1">
    <property type="nucleotide sequence ID" value="NZ_CP058649.1"/>
</dbReference>
<evidence type="ECO:0000256" key="3">
    <source>
        <dbReference type="ARBA" id="ARBA00022475"/>
    </source>
</evidence>
<sequence length="279" mass="31516">MKSKRFKVSNMLIYLMLFILGLLVILPFLWMISVSFERMANVQPPFPPKLIPEKISLFNYKSVFENGYLLKAYFNSFITTISSVGLSIGSAILAGYAFSKGKFRGKRLIFIFVLSTMMIPLQTRLIPMHKMFFNFGLLNTFWPIILPNILYGFGILLSKQFFDQLPNSLREAAKIDGAGEFATFFQIFMPLTGPITATMIILSFMANWNSFLWPLIVLTNQKMRTVPLFLATFSTESGERMAGLTMSLASASIIPILLVFLLLQKYIIESVALSGTKGE</sequence>
<dbReference type="SUPFAM" id="SSF161098">
    <property type="entry name" value="MetI-like"/>
    <property type="match status" value="1"/>
</dbReference>
<feature type="transmembrane region" description="Helical" evidence="7">
    <location>
        <begin position="108"/>
        <end position="126"/>
    </location>
</feature>
<evidence type="ECO:0000256" key="5">
    <source>
        <dbReference type="ARBA" id="ARBA00022989"/>
    </source>
</evidence>
<reference evidence="9" key="1">
    <citation type="submission" date="2020-07" db="EMBL/GenBank/DDBJ databases">
        <title>Vallitalea pronyensis genome.</title>
        <authorList>
            <person name="Postec A."/>
        </authorList>
    </citation>
    <scope>NUCLEOTIDE SEQUENCE</scope>
    <source>
        <strain evidence="9">FatNI3</strain>
    </source>
</reference>
<feature type="transmembrane region" description="Helical" evidence="7">
    <location>
        <begin position="178"/>
        <end position="205"/>
    </location>
</feature>
<keyword evidence="6 7" id="KW-0472">Membrane</keyword>
<evidence type="ECO:0000313" key="9">
    <source>
        <dbReference type="EMBL" id="QUI21428.1"/>
    </source>
</evidence>